<keyword evidence="1" id="KW-0732">Signal</keyword>
<evidence type="ECO:0000256" key="1">
    <source>
        <dbReference type="SAM" id="SignalP"/>
    </source>
</evidence>
<comment type="caution">
    <text evidence="2">The sequence shown here is derived from an EMBL/GenBank/DDBJ whole genome shotgun (WGS) entry which is preliminary data.</text>
</comment>
<reference evidence="2 3" key="1">
    <citation type="submission" date="2019-07" db="EMBL/GenBank/DDBJ databases">
        <title>Whole genome shotgun sequence of Brevifollis gellanilyticus NBRC 108608.</title>
        <authorList>
            <person name="Hosoyama A."/>
            <person name="Uohara A."/>
            <person name="Ohji S."/>
            <person name="Ichikawa N."/>
        </authorList>
    </citation>
    <scope>NUCLEOTIDE SEQUENCE [LARGE SCALE GENOMIC DNA]</scope>
    <source>
        <strain evidence="2 3">NBRC 108608</strain>
    </source>
</reference>
<proteinExistence type="predicted"/>
<name>A0A512M290_9BACT</name>
<gene>
    <name evidence="2" type="ORF">BGE01nite_01440</name>
</gene>
<protein>
    <submittedName>
        <fullName evidence="2">Uncharacterized protein</fullName>
    </submittedName>
</protein>
<dbReference type="AlphaFoldDB" id="A0A512M290"/>
<evidence type="ECO:0000313" key="2">
    <source>
        <dbReference type="EMBL" id="GEP40853.1"/>
    </source>
</evidence>
<dbReference type="EMBL" id="BKAG01000001">
    <property type="protein sequence ID" value="GEP40853.1"/>
    <property type="molecule type" value="Genomic_DNA"/>
</dbReference>
<dbReference type="RefSeq" id="WP_146848334.1">
    <property type="nucleotide sequence ID" value="NZ_BKAG01000001.1"/>
</dbReference>
<sequence length="97" mass="10391">MKKPIFLLAAVAVVLAITNPNEAAFREHIRKKEGIAGTLGMAVADLVSGGKKGGIQRDNFVIASRFYIGGDGILPREDLAWGIAGFFIETKSYPASR</sequence>
<dbReference type="OrthoDB" id="197008at2"/>
<feature type="signal peptide" evidence="1">
    <location>
        <begin position="1"/>
        <end position="23"/>
    </location>
</feature>
<keyword evidence="3" id="KW-1185">Reference proteome</keyword>
<dbReference type="Proteomes" id="UP000321577">
    <property type="component" value="Unassembled WGS sequence"/>
</dbReference>
<evidence type="ECO:0000313" key="3">
    <source>
        <dbReference type="Proteomes" id="UP000321577"/>
    </source>
</evidence>
<feature type="chain" id="PRO_5021909861" evidence="1">
    <location>
        <begin position="24"/>
        <end position="97"/>
    </location>
</feature>
<accession>A0A512M290</accession>
<organism evidence="2 3">
    <name type="scientific">Brevifollis gellanilyticus</name>
    <dbReference type="NCBI Taxonomy" id="748831"/>
    <lineage>
        <taxon>Bacteria</taxon>
        <taxon>Pseudomonadati</taxon>
        <taxon>Verrucomicrobiota</taxon>
        <taxon>Verrucomicrobiia</taxon>
        <taxon>Verrucomicrobiales</taxon>
        <taxon>Verrucomicrobiaceae</taxon>
    </lineage>
</organism>